<evidence type="ECO:0000259" key="8">
    <source>
        <dbReference type="Pfam" id="PF15378"/>
    </source>
</evidence>
<evidence type="ECO:0000256" key="7">
    <source>
        <dbReference type="SAM" id="Phobius"/>
    </source>
</evidence>
<evidence type="ECO:0000256" key="3">
    <source>
        <dbReference type="ARBA" id="ARBA00022692"/>
    </source>
</evidence>
<proteinExistence type="inferred from homology"/>
<dbReference type="WBParaSite" id="nRc.2.0.1.t39114-RA">
    <property type="protein sequence ID" value="nRc.2.0.1.t39114-RA"/>
    <property type="gene ID" value="nRc.2.0.1.g39114"/>
</dbReference>
<organism evidence="9 10">
    <name type="scientific">Romanomermis culicivorax</name>
    <name type="common">Nematode worm</name>
    <dbReference type="NCBI Taxonomy" id="13658"/>
    <lineage>
        <taxon>Eukaryota</taxon>
        <taxon>Metazoa</taxon>
        <taxon>Ecdysozoa</taxon>
        <taxon>Nematoda</taxon>
        <taxon>Enoplea</taxon>
        <taxon>Dorylaimia</taxon>
        <taxon>Mermithida</taxon>
        <taxon>Mermithoidea</taxon>
        <taxon>Mermithidae</taxon>
        <taxon>Romanomermis</taxon>
    </lineage>
</organism>
<evidence type="ECO:0000313" key="10">
    <source>
        <dbReference type="WBParaSite" id="nRc.2.0.1.t39114-RA"/>
    </source>
</evidence>
<dbReference type="Pfam" id="PF15378">
    <property type="entry name" value="DUF4605"/>
    <property type="match status" value="1"/>
</dbReference>
<comment type="similarity">
    <text evidence="2">Belongs to the FAM241 family.</text>
</comment>
<accession>A0A915KK31</accession>
<keyword evidence="4 7" id="KW-1133">Transmembrane helix</keyword>
<evidence type="ECO:0000256" key="5">
    <source>
        <dbReference type="ARBA" id="ARBA00023136"/>
    </source>
</evidence>
<dbReference type="InterPro" id="IPR027953">
    <property type="entry name" value="DUF4605"/>
</dbReference>
<feature type="transmembrane region" description="Helical" evidence="7">
    <location>
        <begin position="147"/>
        <end position="173"/>
    </location>
</feature>
<dbReference type="PANTHER" id="PTHR33690">
    <property type="entry name" value="DUF4605 DOMAIN-CONTAINING PROTEIN"/>
    <property type="match status" value="1"/>
</dbReference>
<protein>
    <submittedName>
        <fullName evidence="10">DUF4605 domain-containing protein</fullName>
    </submittedName>
</protein>
<feature type="domain" description="DUF4605" evidence="8">
    <location>
        <begin position="122"/>
        <end position="177"/>
    </location>
</feature>
<dbReference type="InterPro" id="IPR052502">
    <property type="entry name" value="FAM241_domain"/>
</dbReference>
<reference evidence="10" key="1">
    <citation type="submission" date="2022-11" db="UniProtKB">
        <authorList>
            <consortium name="WormBaseParasite"/>
        </authorList>
    </citation>
    <scope>IDENTIFICATION</scope>
</reference>
<feature type="region of interest" description="Disordered" evidence="6">
    <location>
        <begin position="71"/>
        <end position="92"/>
    </location>
</feature>
<name>A0A915KK31_ROMCU</name>
<dbReference type="PANTHER" id="PTHR33690:SF3">
    <property type="entry name" value="UBIQUITIN-LIKE DOMAIN-CONTAINING PROTEIN"/>
    <property type="match status" value="1"/>
</dbReference>
<keyword evidence="5 7" id="KW-0472">Membrane</keyword>
<evidence type="ECO:0000256" key="4">
    <source>
        <dbReference type="ARBA" id="ARBA00022989"/>
    </source>
</evidence>
<evidence type="ECO:0000256" key="2">
    <source>
        <dbReference type="ARBA" id="ARBA00006165"/>
    </source>
</evidence>
<dbReference type="Proteomes" id="UP000887565">
    <property type="component" value="Unplaced"/>
</dbReference>
<keyword evidence="9" id="KW-1185">Reference proteome</keyword>
<feature type="compositionally biased region" description="Low complexity" evidence="6">
    <location>
        <begin position="77"/>
        <end position="87"/>
    </location>
</feature>
<evidence type="ECO:0000313" key="9">
    <source>
        <dbReference type="Proteomes" id="UP000887565"/>
    </source>
</evidence>
<evidence type="ECO:0000256" key="6">
    <source>
        <dbReference type="SAM" id="MobiDB-lite"/>
    </source>
</evidence>
<sequence length="212" mass="23845">MRRAFQYQTPKNFRCVAPEVYLRIFVVSPKFMKHRWLQADFLAAYFDRVGKLCTTKDRMVRILANGDIVQDDDPRAQRPSAASSARPHYNASSESSARAGQSHFYQQSAINDTNFQRQSGLDVLNSKLLNFGIPRWSLGGVTIEPVYTIGALLMFMLFGFLPSLCLIGILFVVSQLSRDNGANLRSIFHTFKRSLGGGGGSALDGHRTHRRR</sequence>
<keyword evidence="3 7" id="KW-0812">Transmembrane</keyword>
<comment type="subcellular location">
    <subcellularLocation>
        <location evidence="1">Membrane</location>
        <topology evidence="1">Single-pass membrane protein</topology>
    </subcellularLocation>
</comment>
<dbReference type="GO" id="GO:0016020">
    <property type="term" value="C:membrane"/>
    <property type="evidence" value="ECO:0007669"/>
    <property type="project" value="UniProtKB-SubCell"/>
</dbReference>
<evidence type="ECO:0000256" key="1">
    <source>
        <dbReference type="ARBA" id="ARBA00004167"/>
    </source>
</evidence>
<dbReference type="AlphaFoldDB" id="A0A915KK31"/>